<dbReference type="PROSITE" id="PS52012">
    <property type="entry name" value="CFEM"/>
    <property type="match status" value="1"/>
</dbReference>
<name>A0A2H3G3Q6_FUSOX</name>
<feature type="disulfide bond" evidence="9">
    <location>
        <begin position="61"/>
        <end position="68"/>
    </location>
</feature>
<keyword evidence="9" id="KW-0408">Iron</keyword>
<evidence type="ECO:0000259" key="11">
    <source>
        <dbReference type="PROSITE" id="PS52012"/>
    </source>
</evidence>
<keyword evidence="5" id="KW-0472">Membrane</keyword>
<comment type="subcellular location">
    <subcellularLocation>
        <location evidence="1">Membrane</location>
        <topology evidence="1">Lipid-anchor</topology>
        <topology evidence="1">GPI-anchor</topology>
    </subcellularLocation>
    <subcellularLocation>
        <location evidence="2">Secreted</location>
    </subcellularLocation>
</comment>
<keyword evidence="5" id="KW-0325">Glycoprotein</keyword>
<comment type="caution">
    <text evidence="9">Lacks conserved residue(s) required for the propagation of feature annotation.</text>
</comment>
<protein>
    <recommendedName>
        <fullName evidence="11">CFEM domain-containing protein</fullName>
    </recommendedName>
</protein>
<comment type="similarity">
    <text evidence="3">Belongs to the RBT5 family.</text>
</comment>
<dbReference type="Pfam" id="PF05730">
    <property type="entry name" value="CFEM"/>
    <property type="match status" value="1"/>
</dbReference>
<evidence type="ECO:0000313" key="13">
    <source>
        <dbReference type="Proteomes" id="UP000219602"/>
    </source>
</evidence>
<dbReference type="GO" id="GO:0046872">
    <property type="term" value="F:metal ion binding"/>
    <property type="evidence" value="ECO:0007669"/>
    <property type="project" value="UniProtKB-UniRule"/>
</dbReference>
<gene>
    <name evidence="12" type="ORF">AU210_014575</name>
</gene>
<evidence type="ECO:0000256" key="2">
    <source>
        <dbReference type="ARBA" id="ARBA00004613"/>
    </source>
</evidence>
<keyword evidence="8" id="KW-0449">Lipoprotein</keyword>
<sequence length="154" mass="15933">MAFRILLILATFLLFVAASSTTAETITATTSTDRSALPSDISSLPDCGIECLSTAGKEIGCAGTDLECICSQSDAFADSFEQCLKNECTIKIFKNLRGVRQQICDAVKGSSNSAALASASAVIASDTSQETGSGAERLTHVGILSAIAWGALIM</sequence>
<evidence type="ECO:0000256" key="5">
    <source>
        <dbReference type="ARBA" id="ARBA00022622"/>
    </source>
</evidence>
<keyword evidence="5" id="KW-0336">GPI-anchor</keyword>
<reference evidence="12 13" key="1">
    <citation type="journal article" date="2016" name="Environ. Microbiol.">
        <title>Effector profiles distinguish formae speciales of Fusarium oxysporum.</title>
        <authorList>
            <person name="van Dam P."/>
            <person name="Fokkens L."/>
            <person name="Schmidt S.M."/>
            <person name="Linmans J.H."/>
            <person name="Kistler H.C."/>
            <person name="Ma L.J."/>
            <person name="Rep M."/>
        </authorList>
    </citation>
    <scope>NUCLEOTIDE SEQUENCE [LARGE SCALE GENOMIC DNA]</scope>
    <source>
        <strain evidence="12 13">Forc016</strain>
    </source>
</reference>
<dbReference type="GO" id="GO:0098552">
    <property type="term" value="C:side of membrane"/>
    <property type="evidence" value="ECO:0007669"/>
    <property type="project" value="UniProtKB-KW"/>
</dbReference>
<comment type="caution">
    <text evidence="12">The sequence shown here is derived from an EMBL/GenBank/DDBJ whole genome shotgun (WGS) entry which is preliminary data.</text>
</comment>
<evidence type="ECO:0000256" key="9">
    <source>
        <dbReference type="PROSITE-ProRule" id="PRU01356"/>
    </source>
</evidence>
<keyword evidence="9" id="KW-0349">Heme</keyword>
<evidence type="ECO:0000256" key="8">
    <source>
        <dbReference type="ARBA" id="ARBA00023288"/>
    </source>
</evidence>
<dbReference type="STRING" id="327505.A0A2H3G3Q6"/>
<evidence type="ECO:0000256" key="4">
    <source>
        <dbReference type="ARBA" id="ARBA00022525"/>
    </source>
</evidence>
<dbReference type="GO" id="GO:0005576">
    <property type="term" value="C:extracellular region"/>
    <property type="evidence" value="ECO:0007669"/>
    <property type="project" value="UniProtKB-SubCell"/>
</dbReference>
<feature type="binding site" description="axial binding residue" evidence="9">
    <location>
        <position position="65"/>
    </location>
    <ligand>
        <name>heme</name>
        <dbReference type="ChEBI" id="CHEBI:30413"/>
    </ligand>
    <ligandPart>
        <name>Fe</name>
        <dbReference type="ChEBI" id="CHEBI:18248"/>
    </ligandPart>
</feature>
<keyword evidence="9" id="KW-0479">Metal-binding</keyword>
<feature type="signal peptide" evidence="10">
    <location>
        <begin position="1"/>
        <end position="18"/>
    </location>
</feature>
<keyword evidence="7 9" id="KW-1015">Disulfide bond</keyword>
<keyword evidence="6 10" id="KW-0732">Signal</keyword>
<proteinExistence type="inferred from homology"/>
<evidence type="ECO:0000256" key="10">
    <source>
        <dbReference type="SAM" id="SignalP"/>
    </source>
</evidence>
<evidence type="ECO:0000256" key="3">
    <source>
        <dbReference type="ARBA" id="ARBA00010031"/>
    </source>
</evidence>
<dbReference type="AlphaFoldDB" id="A0A2H3G3Q6"/>
<keyword evidence="4" id="KW-0964">Secreted</keyword>
<dbReference type="InterPro" id="IPR008427">
    <property type="entry name" value="Extracellular_membr_CFEM_dom"/>
</dbReference>
<feature type="chain" id="PRO_5013897584" description="CFEM domain-containing protein" evidence="10">
    <location>
        <begin position="19"/>
        <end position="154"/>
    </location>
</feature>
<evidence type="ECO:0000256" key="6">
    <source>
        <dbReference type="ARBA" id="ARBA00022729"/>
    </source>
</evidence>
<accession>A0A2H3G3Q6</accession>
<evidence type="ECO:0000256" key="7">
    <source>
        <dbReference type="ARBA" id="ARBA00023157"/>
    </source>
</evidence>
<dbReference type="EMBL" id="MABQ02000010">
    <property type="protein sequence ID" value="PCD25471.1"/>
    <property type="molecule type" value="Genomic_DNA"/>
</dbReference>
<reference evidence="12 13" key="2">
    <citation type="journal article" date="2017" name="Sci. Rep.">
        <title>A mobile pathogenicity chromosome in Fusarium oxysporum for infection of multiple cucurbit species.</title>
        <authorList>
            <person name="van Dam P."/>
            <person name="Fokkens L."/>
            <person name="Ayukawa Y."/>
            <person name="van der Gragt M."/>
            <person name="Ter Horst A."/>
            <person name="Brankovics B."/>
            <person name="Houterman P.M."/>
            <person name="Arie T."/>
            <person name="Rep M."/>
        </authorList>
    </citation>
    <scope>NUCLEOTIDE SEQUENCE [LARGE SCALE GENOMIC DNA]</scope>
    <source>
        <strain evidence="12 13">Forc016</strain>
    </source>
</reference>
<evidence type="ECO:0000256" key="1">
    <source>
        <dbReference type="ARBA" id="ARBA00004589"/>
    </source>
</evidence>
<dbReference type="Proteomes" id="UP000219602">
    <property type="component" value="Chromosome 12"/>
</dbReference>
<feature type="domain" description="CFEM" evidence="11">
    <location>
        <begin position="19"/>
        <end position="131"/>
    </location>
</feature>
<organism evidence="12 13">
    <name type="scientific">Fusarium oxysporum f. sp. radicis-cucumerinum</name>
    <dbReference type="NCBI Taxonomy" id="327505"/>
    <lineage>
        <taxon>Eukaryota</taxon>
        <taxon>Fungi</taxon>
        <taxon>Dikarya</taxon>
        <taxon>Ascomycota</taxon>
        <taxon>Pezizomycotina</taxon>
        <taxon>Sordariomycetes</taxon>
        <taxon>Hypocreomycetidae</taxon>
        <taxon>Hypocreales</taxon>
        <taxon>Nectriaceae</taxon>
        <taxon>Fusarium</taxon>
        <taxon>Fusarium oxysporum species complex</taxon>
    </lineage>
</organism>
<evidence type="ECO:0000313" key="12">
    <source>
        <dbReference type="EMBL" id="PCD25471.1"/>
    </source>
</evidence>